<feature type="transmembrane region" description="Helical" evidence="1">
    <location>
        <begin position="309"/>
        <end position="327"/>
    </location>
</feature>
<keyword evidence="3" id="KW-1185">Reference proteome</keyword>
<comment type="caution">
    <text evidence="2">The sequence shown here is derived from an EMBL/GenBank/DDBJ whole genome shotgun (WGS) entry which is preliminary data.</text>
</comment>
<name>A0ABV7K361_9ALTE</name>
<accession>A0ABV7K361</accession>
<proteinExistence type="predicted"/>
<protein>
    <submittedName>
        <fullName evidence="2">PEP-CTERM sorting domain-containing protein</fullName>
    </submittedName>
</protein>
<evidence type="ECO:0000313" key="3">
    <source>
        <dbReference type="Proteomes" id="UP001595477"/>
    </source>
</evidence>
<evidence type="ECO:0000313" key="2">
    <source>
        <dbReference type="EMBL" id="MFC3204470.1"/>
    </source>
</evidence>
<evidence type="ECO:0000256" key="1">
    <source>
        <dbReference type="SAM" id="Phobius"/>
    </source>
</evidence>
<keyword evidence="1" id="KW-1133">Transmembrane helix</keyword>
<dbReference type="EMBL" id="JBHRSX010000102">
    <property type="protein sequence ID" value="MFC3204470.1"/>
    <property type="molecule type" value="Genomic_DNA"/>
</dbReference>
<organism evidence="2 3">
    <name type="scientific">Alteromonas oceani</name>
    <dbReference type="NCBI Taxonomy" id="2071609"/>
    <lineage>
        <taxon>Bacteria</taxon>
        <taxon>Pseudomonadati</taxon>
        <taxon>Pseudomonadota</taxon>
        <taxon>Gammaproteobacteria</taxon>
        <taxon>Alteromonadales</taxon>
        <taxon>Alteromonadaceae</taxon>
        <taxon>Alteromonas/Salinimonas group</taxon>
        <taxon>Alteromonas</taxon>
    </lineage>
</organism>
<sequence>MNKKTMSKNFTQRTYHTQPKTHKLLIKIDFSSLAQRMHYLYRGNFLSTEDSNMNKFSKFTKALSLSAVIGLSFAGVSNAATINFNNGVAASDGSGLTSQYIDPINGGLPDYFIETFDAGTGVPGFPGSTDYTVSGFEDECAVNSVNDSDIGITVNGNAGEIGVRQGTVNNTAAAPANDDTCYGYLSNNGSGTATVEFDYTNLLNYFSDLADDGIQLGITYLGFYWGSVDTYNDFEFYSGGSLVTEISGVSLLNQFGGSSGDQQAPSSNTYVEIEFSIAEQFDTLVINASGVAGEFDNIVIGLSSREIPVPAPTGLALFAFGLVALGLRSRLKK</sequence>
<keyword evidence="1" id="KW-0472">Membrane</keyword>
<dbReference type="Proteomes" id="UP001595477">
    <property type="component" value="Unassembled WGS sequence"/>
</dbReference>
<keyword evidence="1" id="KW-0812">Transmembrane</keyword>
<dbReference type="RefSeq" id="WP_241155655.1">
    <property type="nucleotide sequence ID" value="NZ_JBHRSX010000102.1"/>
</dbReference>
<reference evidence="3" key="1">
    <citation type="journal article" date="2019" name="Int. J. Syst. Evol. Microbiol.">
        <title>The Global Catalogue of Microorganisms (GCM) 10K type strain sequencing project: providing services to taxonomists for standard genome sequencing and annotation.</title>
        <authorList>
            <consortium name="The Broad Institute Genomics Platform"/>
            <consortium name="The Broad Institute Genome Sequencing Center for Infectious Disease"/>
            <person name="Wu L."/>
            <person name="Ma J."/>
        </authorList>
    </citation>
    <scope>NUCLEOTIDE SEQUENCE [LARGE SCALE GENOMIC DNA]</scope>
    <source>
        <strain evidence="3">KCTC 52449</strain>
    </source>
</reference>
<gene>
    <name evidence="2" type="ORF">ACFOEW_21910</name>
</gene>